<comment type="caution">
    <text evidence="7">The sequence shown here is derived from an EMBL/GenBank/DDBJ whole genome shotgun (WGS) entry which is preliminary data.</text>
</comment>
<protein>
    <recommendedName>
        <fullName evidence="5">Glycosyltransferase</fullName>
        <ecNumber evidence="5">2.4.1.-</ecNumber>
    </recommendedName>
</protein>
<dbReference type="EC" id="2.4.1.-" evidence="5"/>
<dbReference type="GO" id="GO:0008194">
    <property type="term" value="F:UDP-glycosyltransferase activity"/>
    <property type="evidence" value="ECO:0007669"/>
    <property type="project" value="UniProtKB-ARBA"/>
</dbReference>
<dbReference type="InterPro" id="IPR058980">
    <property type="entry name" value="Glyco_transf_N"/>
</dbReference>
<dbReference type="InterPro" id="IPR002213">
    <property type="entry name" value="UDP_glucos_trans"/>
</dbReference>
<comment type="similarity">
    <text evidence="1 4">Belongs to the UDP-glycosyltransferase family.</text>
</comment>
<gene>
    <name evidence="7" type="ORF">ACJIZ3_025860</name>
</gene>
<evidence type="ECO:0000259" key="6">
    <source>
        <dbReference type="Pfam" id="PF26168"/>
    </source>
</evidence>
<proteinExistence type="inferred from homology"/>
<evidence type="ECO:0000313" key="7">
    <source>
        <dbReference type="EMBL" id="KAL3841269.1"/>
    </source>
</evidence>
<accession>A0ABD3TVP9</accession>
<dbReference type="PANTHER" id="PTHR48044:SF39">
    <property type="entry name" value="GLYCOSYLTRANSFERASE"/>
    <property type="match status" value="1"/>
</dbReference>
<feature type="domain" description="Glycosyltransferase N-terminal" evidence="6">
    <location>
        <begin position="12"/>
        <end position="239"/>
    </location>
</feature>
<keyword evidence="3 4" id="KW-0808">Transferase</keyword>
<evidence type="ECO:0000256" key="3">
    <source>
        <dbReference type="ARBA" id="ARBA00022679"/>
    </source>
</evidence>
<dbReference type="FunFam" id="3.40.50.2000:FF:000060">
    <property type="entry name" value="Glycosyltransferase"/>
    <property type="match status" value="1"/>
</dbReference>
<dbReference type="PANTHER" id="PTHR48044">
    <property type="entry name" value="GLYCOSYLTRANSFERASE"/>
    <property type="match status" value="1"/>
</dbReference>
<reference evidence="7 8" key="1">
    <citation type="submission" date="2024-12" db="EMBL/GenBank/DDBJ databases">
        <title>The unique morphological basis and parallel evolutionary history of personate flowers in Penstemon.</title>
        <authorList>
            <person name="Depatie T.H."/>
            <person name="Wessinger C.A."/>
        </authorList>
    </citation>
    <scope>NUCLEOTIDE SEQUENCE [LARGE SCALE GENOMIC DNA]</scope>
    <source>
        <strain evidence="7">WTNN_2</strain>
        <tissue evidence="7">Leaf</tissue>
    </source>
</reference>
<dbReference type="EMBL" id="JBJXBP010000003">
    <property type="protein sequence ID" value="KAL3841269.1"/>
    <property type="molecule type" value="Genomic_DNA"/>
</dbReference>
<keyword evidence="8" id="KW-1185">Reference proteome</keyword>
<dbReference type="GO" id="GO:0016138">
    <property type="term" value="P:glycoside biosynthetic process"/>
    <property type="evidence" value="ECO:0007669"/>
    <property type="project" value="UniProtKB-ARBA"/>
</dbReference>
<dbReference type="Proteomes" id="UP001634393">
    <property type="component" value="Unassembled WGS sequence"/>
</dbReference>
<evidence type="ECO:0000256" key="5">
    <source>
        <dbReference type="RuleBase" id="RU362057"/>
    </source>
</evidence>
<sequence length="454" mass="50963">MNTNNNINNNKTISVLMFPWLGYGHITPYLELAKKLCTRNFVIYLCSTPATLACIEKKINEKLSQFITLVPLFLPVLPNLPIDFHTTNGLPHHLMPVLKEAFDLSAPNFADILAKIKPDLLIYDFLQPWAPLAAKDQNIPAVEFITSSSTMTSFMFHYFKNPSIEFPFSKIYFRDYESNNKKRLLDCASNPKEKERASLGVNRSCNIVLIKGSRDIEGKYIDYVTSLVGKKFVAVGPLVQQPDPNDQGYDIISWLDKKERRSTVFVSFGSEYFLTKQDIDEIAYGLELSNVNFIWVIRFPKDENGSNGKTLAKTLPLGFLERVGNRGKVVEGWAPQAKILGHVNIGGFVSHCGWNSVLESMNFGVPIIAVPMHLDQPINARLVEEIGVGVEVLRDGNTKIRRGTLSDVIKRVVIEDAGELVRKTAADIKDRLREGGDKETDEVVKELAKLCGKI</sequence>
<evidence type="ECO:0000256" key="4">
    <source>
        <dbReference type="RuleBase" id="RU003718"/>
    </source>
</evidence>
<name>A0ABD3TVP9_9LAMI</name>
<evidence type="ECO:0000313" key="8">
    <source>
        <dbReference type="Proteomes" id="UP001634393"/>
    </source>
</evidence>
<evidence type="ECO:0000256" key="1">
    <source>
        <dbReference type="ARBA" id="ARBA00009995"/>
    </source>
</evidence>
<dbReference type="Pfam" id="PF00201">
    <property type="entry name" value="UDPGT"/>
    <property type="match status" value="1"/>
</dbReference>
<keyword evidence="2 4" id="KW-0328">Glycosyltransferase</keyword>
<dbReference type="AlphaFoldDB" id="A0ABD3TVP9"/>
<dbReference type="PROSITE" id="PS00375">
    <property type="entry name" value="UDPGT"/>
    <property type="match status" value="1"/>
</dbReference>
<dbReference type="SUPFAM" id="SSF53756">
    <property type="entry name" value="UDP-Glycosyltransferase/glycogen phosphorylase"/>
    <property type="match status" value="1"/>
</dbReference>
<dbReference type="InterPro" id="IPR035595">
    <property type="entry name" value="UDP_glycos_trans_CS"/>
</dbReference>
<dbReference type="CDD" id="cd03784">
    <property type="entry name" value="GT1_Gtf-like"/>
    <property type="match status" value="1"/>
</dbReference>
<evidence type="ECO:0000256" key="2">
    <source>
        <dbReference type="ARBA" id="ARBA00022676"/>
    </source>
</evidence>
<dbReference type="Gene3D" id="3.40.50.2000">
    <property type="entry name" value="Glycogen Phosphorylase B"/>
    <property type="match status" value="2"/>
</dbReference>
<dbReference type="Pfam" id="PF26168">
    <property type="entry name" value="Glyco_transf_N"/>
    <property type="match status" value="1"/>
</dbReference>
<organism evidence="7 8">
    <name type="scientific">Penstemon smallii</name>
    <dbReference type="NCBI Taxonomy" id="265156"/>
    <lineage>
        <taxon>Eukaryota</taxon>
        <taxon>Viridiplantae</taxon>
        <taxon>Streptophyta</taxon>
        <taxon>Embryophyta</taxon>
        <taxon>Tracheophyta</taxon>
        <taxon>Spermatophyta</taxon>
        <taxon>Magnoliopsida</taxon>
        <taxon>eudicotyledons</taxon>
        <taxon>Gunneridae</taxon>
        <taxon>Pentapetalae</taxon>
        <taxon>asterids</taxon>
        <taxon>lamiids</taxon>
        <taxon>Lamiales</taxon>
        <taxon>Plantaginaceae</taxon>
        <taxon>Cheloneae</taxon>
        <taxon>Penstemon</taxon>
    </lineage>
</organism>